<accession>A0ABD1KB68</accession>
<feature type="compositionally biased region" description="Low complexity" evidence="1">
    <location>
        <begin position="75"/>
        <end position="90"/>
    </location>
</feature>
<feature type="region of interest" description="Disordered" evidence="1">
    <location>
        <begin position="118"/>
        <end position="161"/>
    </location>
</feature>
<dbReference type="EMBL" id="JBHFQA010000007">
    <property type="protein sequence ID" value="KAL2096401.1"/>
    <property type="molecule type" value="Genomic_DNA"/>
</dbReference>
<protein>
    <submittedName>
        <fullName evidence="2">Uncharacterized protein</fullName>
    </submittedName>
</protein>
<evidence type="ECO:0000256" key="1">
    <source>
        <dbReference type="SAM" id="MobiDB-lite"/>
    </source>
</evidence>
<comment type="caution">
    <text evidence="2">The sequence shown here is derived from an EMBL/GenBank/DDBJ whole genome shotgun (WGS) entry which is preliminary data.</text>
</comment>
<proteinExistence type="predicted"/>
<feature type="region of interest" description="Disordered" evidence="1">
    <location>
        <begin position="70"/>
        <end position="90"/>
    </location>
</feature>
<dbReference type="Proteomes" id="UP001591681">
    <property type="component" value="Unassembled WGS sequence"/>
</dbReference>
<evidence type="ECO:0000313" key="3">
    <source>
        <dbReference type="Proteomes" id="UP001591681"/>
    </source>
</evidence>
<keyword evidence="3" id="KW-1185">Reference proteome</keyword>
<sequence length="161" mass="17997">MDCTDEPQRLQFLLGSLEGEAKREFLLGLRDGPICQCLKTQLCRDPALTYKAIRREALALELDQQEADEESIGMAAATSSACAPTPSSATDWKRELHTEIMKDVKAQMAELSKTLLEELRRSHSSSPPPPRGRANSEGTRGHRAPRPTTSRFQWDEDACWV</sequence>
<organism evidence="2 3">
    <name type="scientific">Coilia grayii</name>
    <name type="common">Gray's grenadier anchovy</name>
    <dbReference type="NCBI Taxonomy" id="363190"/>
    <lineage>
        <taxon>Eukaryota</taxon>
        <taxon>Metazoa</taxon>
        <taxon>Chordata</taxon>
        <taxon>Craniata</taxon>
        <taxon>Vertebrata</taxon>
        <taxon>Euteleostomi</taxon>
        <taxon>Actinopterygii</taxon>
        <taxon>Neopterygii</taxon>
        <taxon>Teleostei</taxon>
        <taxon>Clupei</taxon>
        <taxon>Clupeiformes</taxon>
        <taxon>Clupeoidei</taxon>
        <taxon>Engraulidae</taxon>
        <taxon>Coilinae</taxon>
        <taxon>Coilia</taxon>
    </lineage>
</organism>
<gene>
    <name evidence="2" type="ORF">ACEWY4_008549</name>
</gene>
<name>A0ABD1KB68_9TELE</name>
<dbReference type="AlphaFoldDB" id="A0ABD1KB68"/>
<evidence type="ECO:0000313" key="2">
    <source>
        <dbReference type="EMBL" id="KAL2096401.1"/>
    </source>
</evidence>
<reference evidence="2 3" key="1">
    <citation type="submission" date="2024-09" db="EMBL/GenBank/DDBJ databases">
        <title>A chromosome-level genome assembly of Gray's grenadier anchovy, Coilia grayii.</title>
        <authorList>
            <person name="Fu Z."/>
        </authorList>
    </citation>
    <scope>NUCLEOTIDE SEQUENCE [LARGE SCALE GENOMIC DNA]</scope>
    <source>
        <strain evidence="2">G4</strain>
        <tissue evidence="2">Muscle</tissue>
    </source>
</reference>